<sequence>MITIRKQKGLQTFILYVIGFILIWEWLRPLQQITEIKNLPVFLGFLVIGFVLSFLGVHWILRIIINGCYMILVINHLYYQEPLITLLKLDTIIKDFALNIGHVFRMDWLGLTNSFRTFLLFVTLDCIVFLYTFWVKKRKGIFFFVLITIIYLAILDTFFPFQADYAVIRTFIIGLAATGLAHFSKLVEQERLTVSFALIKRWPIPLVVIILVCAGVGIVIPKPGPIWPDPMPYVVTFANQEDGNMLNAKGKLHKIGYDEDDTQLGGGFIKDDTPVFTVKSPEKQYWRVETKDFYSGKGWVVSEKDNFQQIKDSEELPIYSVEPEYLGETSELEVVFMERRDHVIYPQGVNRLKFHKQNFYHYNEANEKIQIPPDNQLSSYTVQYQRPAFIIEDLKNVTASENLRKDMPDFYTRYTQLPENLPARVKELAIRLTENENNQYDKVKAIEEYLQSSRFTYKTENIPIPGKEEDYVDQFLFETMIGYCDNFSTSMAVLLRSVGIPSRWVKGYTGGTVIGSEGELTTYKITNNNAHSWVEVYFPGNGWVPFEPTSGFTNAVDFIEESETVSTENALQQERESESNVQPEAPNLQRKQQTEQQIEEQSETNSDKETKPFTINNDWKNVKIWWVIGGILAGIFVLLSYILRRRWLPYWVIFQYRNKNDAKSFMPAYLALLKRLEKSGVIKEEDETLNQFAKRVDEFFNNDFMSRLTEQYERYLYRNEQVDTGWGSCKPIWEELMKLAAEKKLT</sequence>
<dbReference type="Proteomes" id="UP000040576">
    <property type="component" value="Unassembled WGS sequence"/>
</dbReference>
<feature type="transmembrane region" description="Helical" evidence="2">
    <location>
        <begin position="115"/>
        <end position="134"/>
    </location>
</feature>
<keyword evidence="2" id="KW-0472">Membrane</keyword>
<organism evidence="4 5">
    <name type="scientific">Caldibacillus thermoamylovorans</name>
    <dbReference type="NCBI Taxonomy" id="35841"/>
    <lineage>
        <taxon>Bacteria</taxon>
        <taxon>Bacillati</taxon>
        <taxon>Bacillota</taxon>
        <taxon>Bacilli</taxon>
        <taxon>Bacillales</taxon>
        <taxon>Bacillaceae</taxon>
        <taxon>Caldibacillus</taxon>
    </lineage>
</organism>
<dbReference type="InterPro" id="IPR002931">
    <property type="entry name" value="Transglutaminase-like"/>
</dbReference>
<evidence type="ECO:0000256" key="1">
    <source>
        <dbReference type="SAM" id="MobiDB-lite"/>
    </source>
</evidence>
<dbReference type="InterPro" id="IPR025403">
    <property type="entry name" value="TgpA-like_C"/>
</dbReference>
<feature type="transmembrane region" description="Helical" evidence="2">
    <location>
        <begin position="204"/>
        <end position="221"/>
    </location>
</feature>
<feature type="domain" description="Transglutaminase-like" evidence="3">
    <location>
        <begin position="476"/>
        <end position="550"/>
    </location>
</feature>
<keyword evidence="2" id="KW-0812">Transmembrane</keyword>
<feature type="transmembrane region" description="Helical" evidence="2">
    <location>
        <begin position="9"/>
        <end position="27"/>
    </location>
</feature>
<evidence type="ECO:0000313" key="4">
    <source>
        <dbReference type="EMBL" id="CEE00441.1"/>
    </source>
</evidence>
<feature type="transmembrane region" description="Helical" evidence="2">
    <location>
        <begin position="624"/>
        <end position="643"/>
    </location>
</feature>
<dbReference type="Gene3D" id="3.10.620.30">
    <property type="match status" value="1"/>
</dbReference>
<keyword evidence="5" id="KW-1185">Reference proteome</keyword>
<keyword evidence="2" id="KW-1133">Transmembrane helix</keyword>
<evidence type="ECO:0000313" key="5">
    <source>
        <dbReference type="Proteomes" id="UP000040576"/>
    </source>
</evidence>
<feature type="transmembrane region" description="Helical" evidence="2">
    <location>
        <begin position="165"/>
        <end position="183"/>
    </location>
</feature>
<dbReference type="InterPro" id="IPR052901">
    <property type="entry name" value="Bact_TGase-like"/>
</dbReference>
<dbReference type="Pfam" id="PF11992">
    <property type="entry name" value="TgpA_N"/>
    <property type="match status" value="1"/>
</dbReference>
<feature type="transmembrane region" description="Helical" evidence="2">
    <location>
        <begin position="39"/>
        <end position="56"/>
    </location>
</feature>
<evidence type="ECO:0000259" key="3">
    <source>
        <dbReference type="SMART" id="SM00460"/>
    </source>
</evidence>
<dbReference type="AlphaFoldDB" id="A0A090IQW5"/>
<feature type="transmembrane region" description="Helical" evidence="2">
    <location>
        <begin position="141"/>
        <end position="159"/>
    </location>
</feature>
<evidence type="ECO:0000256" key="2">
    <source>
        <dbReference type="SAM" id="Phobius"/>
    </source>
</evidence>
<dbReference type="InterPro" id="IPR038765">
    <property type="entry name" value="Papain-like_cys_pep_sf"/>
</dbReference>
<reference evidence="4 5" key="1">
    <citation type="submission" date="2014-07" db="EMBL/GenBank/DDBJ databases">
        <authorList>
            <person name="Wibberg Daniel"/>
        </authorList>
    </citation>
    <scope>NUCLEOTIDE SEQUENCE [LARGE SCALE GENOMIC DNA]</scope>
</reference>
<name>A0A090IQW5_9BACI</name>
<dbReference type="Pfam" id="PF01841">
    <property type="entry name" value="Transglut_core"/>
    <property type="match status" value="1"/>
</dbReference>
<dbReference type="SUPFAM" id="SSF54001">
    <property type="entry name" value="Cysteine proteinases"/>
    <property type="match status" value="1"/>
</dbReference>
<dbReference type="EMBL" id="CCRF01000021">
    <property type="protein sequence ID" value="CEE00441.1"/>
    <property type="molecule type" value="Genomic_DNA"/>
</dbReference>
<gene>
    <name evidence="4" type="ORF">BT1A1_0586</name>
</gene>
<dbReference type="SMART" id="SM00460">
    <property type="entry name" value="TGc"/>
    <property type="match status" value="1"/>
</dbReference>
<dbReference type="PANTHER" id="PTHR42736">
    <property type="entry name" value="PROTEIN-GLUTAMINE GAMMA-GLUTAMYLTRANSFERASE"/>
    <property type="match status" value="1"/>
</dbReference>
<proteinExistence type="predicted"/>
<protein>
    <recommendedName>
        <fullName evidence="3">Transglutaminase-like domain-containing protein</fullName>
    </recommendedName>
</protein>
<dbReference type="PANTHER" id="PTHR42736:SF1">
    <property type="entry name" value="PROTEIN-GLUTAMINE GAMMA-GLUTAMYLTRANSFERASE"/>
    <property type="match status" value="1"/>
</dbReference>
<dbReference type="Pfam" id="PF13559">
    <property type="entry name" value="DUF4129"/>
    <property type="match status" value="1"/>
</dbReference>
<dbReference type="RefSeq" id="WP_034767919.1">
    <property type="nucleotide sequence ID" value="NZ_CCRF01000021.1"/>
</dbReference>
<accession>A0A090IQW5</accession>
<dbReference type="InterPro" id="IPR021878">
    <property type="entry name" value="TgpA_N"/>
</dbReference>
<feature type="region of interest" description="Disordered" evidence="1">
    <location>
        <begin position="567"/>
        <end position="612"/>
    </location>
</feature>